<evidence type="ECO:0000256" key="7">
    <source>
        <dbReference type="ARBA" id="ARBA00023136"/>
    </source>
</evidence>
<evidence type="ECO:0000256" key="12">
    <source>
        <dbReference type="ARBA" id="ARBA00041260"/>
    </source>
</evidence>
<dbReference type="EMBL" id="QRVT01000003">
    <property type="protein sequence ID" value="RGS64745.1"/>
    <property type="molecule type" value="Genomic_DNA"/>
</dbReference>
<keyword evidence="4 13" id="KW-0378">Hydrolase</keyword>
<comment type="subcellular location">
    <subcellularLocation>
        <location evidence="1">Cell membrane</location>
        <topology evidence="1">Single-pass type II membrane protein</topology>
    </subcellularLocation>
</comment>
<keyword evidence="2" id="KW-1003">Cell membrane</keyword>
<dbReference type="GO" id="GO:0005576">
    <property type="term" value="C:extracellular region"/>
    <property type="evidence" value="ECO:0007669"/>
    <property type="project" value="TreeGrafter"/>
</dbReference>
<dbReference type="GO" id="GO:0009986">
    <property type="term" value="C:cell surface"/>
    <property type="evidence" value="ECO:0007669"/>
    <property type="project" value="TreeGrafter"/>
</dbReference>
<protein>
    <recommendedName>
        <fullName evidence="12">Exo-1,3-beta-glucanase D</fullName>
    </recommendedName>
</protein>
<sequence length="430" mass="49538">MGGNGKPGETPHRKAVGCMVLGIDERINGVNLGNWLVLEKWMDPEPFVRTAEDDEIWMHRTHGALWSERNLAEELRRHRDAYITLEDFRIIADHGLNLVRIPIPYFIFGDWPGHPGCIAYLDRAFRWARETGLKIMIDLHIVPGSQNGFDNGGLTGVCKWAQNPDLVEYALNVLERLARRYRDEPTLHSIEVLNEPVSWSVFHGTSNTAKDVREASGSTHVPLRFLKRFYRDAYARLRAILRPETIIVFHDGFRLLRWGDWFRRAGMCNVMLDTHQYLIAMEEPLFAGPARRLYLQSRHLPWLYRMLVGAREIAIRSAARHIPVLVGEWCVENRWALHSRNRADAYRQVSRLQRAAWDTSAGQVYWSYQLARSAKPGSGEGKPPRDPRNGGNLEAWDLTRVWRHGWIQADTPHDDVASAPSINDNRRKGH</sequence>
<comment type="function">
    <text evidence="11">Glucosidase involved in the degradation of cellulosic biomass. Active on lichenan.</text>
</comment>
<accession>A0A412K7R6</accession>
<comment type="similarity">
    <text evidence="13">Belongs to the glycosyl hydrolase 5 (cellulase A) family.</text>
</comment>
<gene>
    <name evidence="16" type="ORF">DWX79_06945</name>
</gene>
<evidence type="ECO:0000256" key="3">
    <source>
        <dbReference type="ARBA" id="ARBA00022692"/>
    </source>
</evidence>
<dbReference type="GO" id="GO:0008422">
    <property type="term" value="F:beta-glucosidase activity"/>
    <property type="evidence" value="ECO:0007669"/>
    <property type="project" value="TreeGrafter"/>
</dbReference>
<name>A0A412K7R6_BIFAD</name>
<feature type="region of interest" description="Disordered" evidence="14">
    <location>
        <begin position="409"/>
        <end position="430"/>
    </location>
</feature>
<dbReference type="InterPro" id="IPR017853">
    <property type="entry name" value="GH"/>
</dbReference>
<evidence type="ECO:0000256" key="13">
    <source>
        <dbReference type="RuleBase" id="RU361153"/>
    </source>
</evidence>
<keyword evidence="9 13" id="KW-0326">Glycosidase</keyword>
<dbReference type="SUPFAM" id="SSF51445">
    <property type="entry name" value="(Trans)glycosidases"/>
    <property type="match status" value="1"/>
</dbReference>
<keyword evidence="5" id="KW-0735">Signal-anchor</keyword>
<dbReference type="Pfam" id="PF00150">
    <property type="entry name" value="Cellulase"/>
    <property type="match status" value="1"/>
</dbReference>
<keyword evidence="8" id="KW-0325">Glycoprotein</keyword>
<dbReference type="Proteomes" id="UP000285462">
    <property type="component" value="Unassembled WGS sequence"/>
</dbReference>
<evidence type="ECO:0000256" key="2">
    <source>
        <dbReference type="ARBA" id="ARBA00022475"/>
    </source>
</evidence>
<evidence type="ECO:0000256" key="6">
    <source>
        <dbReference type="ARBA" id="ARBA00022989"/>
    </source>
</evidence>
<evidence type="ECO:0000256" key="5">
    <source>
        <dbReference type="ARBA" id="ARBA00022968"/>
    </source>
</evidence>
<dbReference type="PANTHER" id="PTHR31297">
    <property type="entry name" value="GLUCAN ENDO-1,6-BETA-GLUCOSIDASE B"/>
    <property type="match status" value="1"/>
</dbReference>
<dbReference type="AlphaFoldDB" id="A0A412K7R6"/>
<feature type="domain" description="Glycoside hydrolase family 5" evidence="15">
    <location>
        <begin position="85"/>
        <end position="214"/>
    </location>
</feature>
<evidence type="ECO:0000256" key="9">
    <source>
        <dbReference type="ARBA" id="ARBA00023295"/>
    </source>
</evidence>
<organism evidence="16 17">
    <name type="scientific">Bifidobacterium adolescentis</name>
    <dbReference type="NCBI Taxonomy" id="1680"/>
    <lineage>
        <taxon>Bacteria</taxon>
        <taxon>Bacillati</taxon>
        <taxon>Actinomycetota</taxon>
        <taxon>Actinomycetes</taxon>
        <taxon>Bifidobacteriales</taxon>
        <taxon>Bifidobacteriaceae</taxon>
        <taxon>Bifidobacterium</taxon>
    </lineage>
</organism>
<evidence type="ECO:0000259" key="15">
    <source>
        <dbReference type="Pfam" id="PF00150"/>
    </source>
</evidence>
<reference evidence="16 17" key="1">
    <citation type="submission" date="2018-08" db="EMBL/GenBank/DDBJ databases">
        <title>A genome reference for cultivated species of the human gut microbiota.</title>
        <authorList>
            <person name="Zou Y."/>
            <person name="Xue W."/>
            <person name="Luo G."/>
        </authorList>
    </citation>
    <scope>NUCLEOTIDE SEQUENCE [LARGE SCALE GENOMIC DNA]</scope>
    <source>
        <strain evidence="16 17">AF21-27</strain>
    </source>
</reference>
<dbReference type="GO" id="GO:0071555">
    <property type="term" value="P:cell wall organization"/>
    <property type="evidence" value="ECO:0007669"/>
    <property type="project" value="UniProtKB-KW"/>
</dbReference>
<keyword evidence="10" id="KW-0961">Cell wall biogenesis/degradation</keyword>
<feature type="region of interest" description="Disordered" evidence="14">
    <location>
        <begin position="373"/>
        <end position="393"/>
    </location>
</feature>
<proteinExistence type="inferred from homology"/>
<keyword evidence="6" id="KW-1133">Transmembrane helix</keyword>
<dbReference type="InterPro" id="IPR050386">
    <property type="entry name" value="Glycosyl_hydrolase_5"/>
</dbReference>
<dbReference type="GO" id="GO:0009251">
    <property type="term" value="P:glucan catabolic process"/>
    <property type="evidence" value="ECO:0007669"/>
    <property type="project" value="TreeGrafter"/>
</dbReference>
<evidence type="ECO:0000256" key="4">
    <source>
        <dbReference type="ARBA" id="ARBA00022801"/>
    </source>
</evidence>
<evidence type="ECO:0000256" key="8">
    <source>
        <dbReference type="ARBA" id="ARBA00023180"/>
    </source>
</evidence>
<dbReference type="PANTHER" id="PTHR31297:SF34">
    <property type="entry name" value="GLUCAN 1,3-BETA-GLUCOSIDASE 2"/>
    <property type="match status" value="1"/>
</dbReference>
<dbReference type="Gene3D" id="3.20.20.80">
    <property type="entry name" value="Glycosidases"/>
    <property type="match status" value="1"/>
</dbReference>
<evidence type="ECO:0000256" key="14">
    <source>
        <dbReference type="SAM" id="MobiDB-lite"/>
    </source>
</evidence>
<dbReference type="GO" id="GO:0005886">
    <property type="term" value="C:plasma membrane"/>
    <property type="evidence" value="ECO:0007669"/>
    <property type="project" value="UniProtKB-SubCell"/>
</dbReference>
<evidence type="ECO:0000313" key="16">
    <source>
        <dbReference type="EMBL" id="RGS64745.1"/>
    </source>
</evidence>
<keyword evidence="3" id="KW-0812">Transmembrane</keyword>
<evidence type="ECO:0000256" key="1">
    <source>
        <dbReference type="ARBA" id="ARBA00004401"/>
    </source>
</evidence>
<keyword evidence="7" id="KW-0472">Membrane</keyword>
<evidence type="ECO:0000313" key="17">
    <source>
        <dbReference type="Proteomes" id="UP000285462"/>
    </source>
</evidence>
<evidence type="ECO:0000256" key="10">
    <source>
        <dbReference type="ARBA" id="ARBA00023316"/>
    </source>
</evidence>
<dbReference type="InterPro" id="IPR001547">
    <property type="entry name" value="Glyco_hydro_5"/>
</dbReference>
<comment type="caution">
    <text evidence="16">The sequence shown here is derived from an EMBL/GenBank/DDBJ whole genome shotgun (WGS) entry which is preliminary data.</text>
</comment>
<evidence type="ECO:0000256" key="11">
    <source>
        <dbReference type="ARBA" id="ARBA00037126"/>
    </source>
</evidence>